<organism evidence="1 2">
    <name type="scientific">Neophaeococcomyces mojaviensis</name>
    <dbReference type="NCBI Taxonomy" id="3383035"/>
    <lineage>
        <taxon>Eukaryota</taxon>
        <taxon>Fungi</taxon>
        <taxon>Dikarya</taxon>
        <taxon>Ascomycota</taxon>
        <taxon>Pezizomycotina</taxon>
        <taxon>Eurotiomycetes</taxon>
        <taxon>Chaetothyriomycetidae</taxon>
        <taxon>Chaetothyriales</taxon>
        <taxon>Chaetothyriales incertae sedis</taxon>
        <taxon>Neophaeococcomyces</taxon>
    </lineage>
</organism>
<keyword evidence="2" id="KW-1185">Reference proteome</keyword>
<dbReference type="EMBL" id="JAPDRQ010000008">
    <property type="protein sequence ID" value="KAJ9663512.1"/>
    <property type="molecule type" value="Genomic_DNA"/>
</dbReference>
<sequence>MSTASPPRNRNDFKVAIICALPLEASSVQSVFDICWEDEGKQYGKVKGDQNFYSTGVIGMHNVVLAHMPGTGNTDASGVATGIRTSFTSIELALVVGICGVVPQHSATPEDIVLGDIIISTDVIHYDVGKQYPSGFRKKKEIGDSLGRASLEIRSFISMLQTPRPLKRLTESFALLIHSEQFQKEVPAAKYPVTVQDRLYEASYAH</sequence>
<evidence type="ECO:0000313" key="2">
    <source>
        <dbReference type="Proteomes" id="UP001172386"/>
    </source>
</evidence>
<proteinExistence type="predicted"/>
<comment type="caution">
    <text evidence="1">The sequence shown here is derived from an EMBL/GenBank/DDBJ whole genome shotgun (WGS) entry which is preliminary data.</text>
</comment>
<name>A0ACC3AJT2_9EURO</name>
<gene>
    <name evidence="1" type="ORF">H2198_000778</name>
</gene>
<dbReference type="Proteomes" id="UP001172386">
    <property type="component" value="Unassembled WGS sequence"/>
</dbReference>
<reference evidence="1" key="1">
    <citation type="submission" date="2022-10" db="EMBL/GenBank/DDBJ databases">
        <title>Culturing micro-colonial fungi from biological soil crusts in the Mojave desert and describing Neophaeococcomyces mojavensis, and introducing the new genera and species Taxawa tesnikishii.</title>
        <authorList>
            <person name="Kurbessoian T."/>
            <person name="Stajich J.E."/>
        </authorList>
    </citation>
    <scope>NUCLEOTIDE SEQUENCE</scope>
    <source>
        <strain evidence="1">JES_112</strain>
    </source>
</reference>
<evidence type="ECO:0000313" key="1">
    <source>
        <dbReference type="EMBL" id="KAJ9663512.1"/>
    </source>
</evidence>
<protein>
    <submittedName>
        <fullName evidence="1">Uncharacterized protein</fullName>
    </submittedName>
</protein>
<accession>A0ACC3AJT2</accession>